<comment type="caution">
    <text evidence="3">The sequence shown here is derived from an EMBL/GenBank/DDBJ whole genome shotgun (WGS) entry which is preliminary data.</text>
</comment>
<dbReference type="OrthoDB" id="6272343at2759"/>
<feature type="region of interest" description="Disordered" evidence="2">
    <location>
        <begin position="2655"/>
        <end position="2689"/>
    </location>
</feature>
<sequence length="2954" mass="330477">MLVGPAVTEGVEGVECVEVQGESSGLLESCAECSRLRAENAHLSEELSLSRGELSDRLSELNVLREKLDAFRRDSVSTAKGFAVSSLVPGSSSYVFSGDSASSSVVAKFDFSCMFPEIFAGTRFTLPLTLVALENEIEQLRSVLMERDLSIVSLEDFVDMSSSCICSFCDLFSRHSEFFSFSASQVDDFLQLRSVLLNLSSMRSDLLPLVALDGFSSLCDMLASSSQDKLGRCLRIDIEDPGIHQLSLPAGALDTGDDSHSTEAYISDLRAKLQCEMRSHEDEVNQLQVSIADLERQLAEKQADLDDALAELKAQRAELESSMNLYLEKIEELEVTRSRLISLDGHDSVVPNASEFVAQEKVTIDSGTHSLQTTKASMDVEGELCPPHVQPSDAQQQLEKLQTELDVVTGEKTKLLCERDSSLQVISSLTEERNRLKKMYEEENAKYNLSEQQKLALEYRLTDVAENIQELMARLKESCHEPALEGHWHAIKPYLIYLISQLTAPYSERADVSDLPSSVHVSERSILNVSGIPESLHLQQSKFGRESTADVMRDSKSTSPLQITSSYAYSTLSTERECERVCSVDEACTRITAHVDNISRNMTQQVCSSLSGLEKRLSQINETYKRYNARFSKSHSLSLAKMPSIQRTLIETHSCYSTSSPLDLMSSHLCSFVNELATLLEVPQSLQGLESTSCTWECTRNLLALVEDLKERYCIAQAERSRLTSLLLQIRKELSKQQESANCLRERLVQMETKLIDERLRNDMFTRMLNEMKAYSDGQIQLDPTSVTKLGLDEENRESLTATGTYYRLPDDLVTADTVAFATDGSCSTRFHMVDSHTKPSTITGSAEFSTEDFASKKQPQMELPLGTLPDGRHLQKPLNAVHSDSEPLMTDKRERSSAKRVEYTSLPSITFGEAPSDKQVLTSSHLLFQVSDSEGSQLPDRRPLSFFRSYCEAESHYTNNETSALITFDRTLYAKTDLYPQDDEHDINQTDCLLRFLNDVRDCCKPFQPKLESSEGSITKDFLPCELEKLLNIIKEKFADRGAHLEELLDLRAKCAQQKVESTNAIRNLRESVENCRKLETENSQLSEKLQQIYSEHQSQMNRIEQMTKVLTSLDKRVGNYICLLGAVDPEKIRLTESERDALQSELERTKIQLAELESTRVQQFIEITRQLSQQEAVAVRVNNELKRAKHLNQVWSDTARQLLERLNYPIPDNIDEADHKESCNIEPKDLEQCVGSTVDSLQERLVQFASADNECSVLKAKLIEANSVHDAMQAEIDLIRSNLDRQFEEVQEYQLLWSSGLSKIMQLSGYLPAPSKGRSHTEDPLAIEQHKTQPEIRRAQLMQLEQVVDQTCRILVESGYYPSAGVQIERQTSLPLTSVFEQNERFVEIPVSPASDAELPLCSPGVIHSMPLVEAAELVPDSTYSGIAGSPDSEDWVARNVGQTLKPYAIPIQSSLQKDNEEGESVQSLPYQRIIGQVHNLLVSIQQVRFHMQTLRSDFMDQHEEIRDELASTLREHAKLLQRVDFPYPESALKDFSRRIQFCLRKLQTRLPLQDTNFAIEIDQPGLEKAIVNLEFYVSHSPTAATIVRQPLPSEPMEALHVRLPHQSRVTGGLSSESKLEVLLAFVNALGILVQPEEIHQLQTLLEECEAAEELIQGLNPLLKIVEERFTGIVIDVPDSKEPQTAVISNSLLEFVDQVAQLYNKPAFSPDHESQVEFQARLDDLLSLITIEKSKTDVSDDLSDSSLILSAMEHVTEFVQFLCHHEHGEVNVNQVKDEHLHRISSILQGSDRLDGYLCLDKFGVLLREILALASTTPSSDSSSVVAGELTAAVNEWTALNRSRQEDLSHIAQQLDAIWKSQEAIQNVIENVADRLASLTTGNTRSSVEIETVKEDQDREGPESSLASKTTQLEAYWSEFQCIMSDFSQRLRSDLTCAYEDMRLMDAEVIMGQMGQEELIVRLNELIASLSASGQNEYGSKDPVLRDALINAAHALDEELASLKSTEKDPVAKLPTHILKTSFVSTSQRQFTATSDRPSGSVFVTTPSHMKSDFPIPGVLDTWRSSSTLRLTPDTVWKARRIRSHSVPEKSECKMMPSKFSPTDHLFSNSLPSLTTACLAETGQTYDAHHSLGVELSDQRLSLLRFITSLESYMPAFLMQSPDEIHDHILNPVAFRAGLRKLRKILTALPDLFMDCSVPKQITAVENQIRLVQLRLRHQMSVLRKQLTDCTRYKASQTSDLNETASVELHCREQITQLLRRVSLGYKCAHDLLPIQNPLHPGGPMCRVHPQNCLTNQSTTSLAFVPGFSEFESARVLLARQRYENDVLLRLLHLRDTELLYLLSQDQCEDVDQDSLEDKHQVERKLHRFSDWSCVTPVNLSTIPVHRIHIDTFEQDASSHNFPPESMKPTVAASYSSLSGVRDTWTADTLMRQGSSVREGEKDHFILTYIRRARDALAQLESHLDGRSSFDFEANLEPFVQPLTALVQLIRPQLSSAFIPTGTTTTIPSFRGDRTQVSAHSLPALGSKSPGYPRRLTHPPIPELINAVDQLNELKELRDLAKYLIDQSHIVSAELEMQLDMNWCLRQRLNAANTQIDQITRLLNRGQNSFGYLEERLSIEARKHVTLTEQCDAARRQAKRTSRLLDGLHEEPTDIGEQVGLQPSTAYPSTSTSRGHVAGDIGMDDAAGTRLNQTDTSVRTVPLYLIPQTNVVSVSSQTEKATKGSCLNCGPGRRRSPSDKPSRRSPRSIPYPRSHKTSKSGTPSGSLPQAAVPLDTSAETRTSEPYVAPGSPSQTNNSALSLLMRSDVNWPNEFSPADDYLLQSTTLSSSFEAEKSGKLSTVRHSSSSTLQPQSLQFGSAIPVTASSSFSERQPLISDWSESATATTTLTRASVITTATADTVVSPTSCSSLPTTQSEPLSDSTPVSSRRQKIKKRILRLLPRQRQTKQSPKS</sequence>
<accession>A0A8E0RMH2</accession>
<evidence type="ECO:0000313" key="4">
    <source>
        <dbReference type="Proteomes" id="UP000728185"/>
    </source>
</evidence>
<feature type="coiled-coil region" evidence="1">
    <location>
        <begin position="398"/>
        <end position="453"/>
    </location>
</feature>
<feature type="region of interest" description="Disordered" evidence="2">
    <location>
        <begin position="2906"/>
        <end position="2954"/>
    </location>
</feature>
<gene>
    <name evidence="3" type="ORF">FBUS_01012</name>
</gene>
<dbReference type="PANTHER" id="PTHR45615:SF40">
    <property type="entry name" value="MYOSIN HEAVY CHAIN, NON-MUSCLE"/>
    <property type="match status" value="1"/>
</dbReference>
<proteinExistence type="predicted"/>
<feature type="coiled-coil region" evidence="1">
    <location>
        <begin position="727"/>
        <end position="754"/>
    </location>
</feature>
<dbReference type="EMBL" id="LUCM01011280">
    <property type="protein sequence ID" value="KAA0184186.1"/>
    <property type="molecule type" value="Genomic_DNA"/>
</dbReference>
<organism evidence="3 4">
    <name type="scientific">Fasciolopsis buskii</name>
    <dbReference type="NCBI Taxonomy" id="27845"/>
    <lineage>
        <taxon>Eukaryota</taxon>
        <taxon>Metazoa</taxon>
        <taxon>Spiralia</taxon>
        <taxon>Lophotrochozoa</taxon>
        <taxon>Platyhelminthes</taxon>
        <taxon>Trematoda</taxon>
        <taxon>Digenea</taxon>
        <taxon>Plagiorchiida</taxon>
        <taxon>Echinostomata</taxon>
        <taxon>Echinostomatoidea</taxon>
        <taxon>Fasciolidae</taxon>
        <taxon>Fasciolopsis</taxon>
    </lineage>
</organism>
<reference evidence="3" key="1">
    <citation type="submission" date="2019-05" db="EMBL/GenBank/DDBJ databases">
        <title>Annotation for the trematode Fasciolopsis buski.</title>
        <authorList>
            <person name="Choi Y.-J."/>
        </authorList>
    </citation>
    <scope>NUCLEOTIDE SEQUENCE</scope>
    <source>
        <strain evidence="3">HT</strain>
        <tissue evidence="3">Whole worm</tissue>
    </source>
</reference>
<dbReference type="Proteomes" id="UP000728185">
    <property type="component" value="Unassembled WGS sequence"/>
</dbReference>
<dbReference type="GO" id="GO:0016460">
    <property type="term" value="C:myosin II complex"/>
    <property type="evidence" value="ECO:0007669"/>
    <property type="project" value="TreeGrafter"/>
</dbReference>
<feature type="coiled-coil region" evidence="1">
    <location>
        <begin position="270"/>
        <end position="336"/>
    </location>
</feature>
<feature type="coiled-coil region" evidence="1">
    <location>
        <begin position="1134"/>
        <end position="1161"/>
    </location>
</feature>
<evidence type="ECO:0000256" key="1">
    <source>
        <dbReference type="SAM" id="Coils"/>
    </source>
</evidence>
<feature type="compositionally biased region" description="Basic residues" evidence="2">
    <location>
        <begin position="2930"/>
        <end position="2939"/>
    </location>
</feature>
<dbReference type="PANTHER" id="PTHR45615">
    <property type="entry name" value="MYOSIN HEAVY CHAIN, NON-MUSCLE"/>
    <property type="match status" value="1"/>
</dbReference>
<feature type="compositionally biased region" description="Polar residues" evidence="2">
    <location>
        <begin position="2906"/>
        <end position="2929"/>
    </location>
</feature>
<dbReference type="GO" id="GO:0005737">
    <property type="term" value="C:cytoplasm"/>
    <property type="evidence" value="ECO:0007669"/>
    <property type="project" value="TreeGrafter"/>
</dbReference>
<feature type="coiled-coil region" evidence="1">
    <location>
        <begin position="1070"/>
        <end position="1108"/>
    </location>
</feature>
<keyword evidence="4" id="KW-1185">Reference proteome</keyword>
<dbReference type="GO" id="GO:0000146">
    <property type="term" value="F:microfilament motor activity"/>
    <property type="evidence" value="ECO:0007669"/>
    <property type="project" value="TreeGrafter"/>
</dbReference>
<feature type="compositionally biased region" description="Polar residues" evidence="2">
    <location>
        <begin position="2662"/>
        <end position="2675"/>
    </location>
</feature>
<name>A0A8E0RMH2_9TREM</name>
<keyword evidence="1" id="KW-0175">Coiled coil</keyword>
<evidence type="ECO:0000313" key="3">
    <source>
        <dbReference type="EMBL" id="KAA0184186.1"/>
    </source>
</evidence>
<dbReference type="GO" id="GO:0032982">
    <property type="term" value="C:myosin filament"/>
    <property type="evidence" value="ECO:0007669"/>
    <property type="project" value="TreeGrafter"/>
</dbReference>
<protein>
    <submittedName>
        <fullName evidence="3">Uncharacterized protein</fullName>
    </submittedName>
</protein>
<dbReference type="GO" id="GO:0051015">
    <property type="term" value="F:actin filament binding"/>
    <property type="evidence" value="ECO:0007669"/>
    <property type="project" value="TreeGrafter"/>
</dbReference>
<feature type="region of interest" description="Disordered" evidence="2">
    <location>
        <begin position="2714"/>
        <end position="2798"/>
    </location>
</feature>
<evidence type="ECO:0000256" key="2">
    <source>
        <dbReference type="SAM" id="MobiDB-lite"/>
    </source>
</evidence>